<protein>
    <submittedName>
        <fullName evidence="1">Uncharacterized protein</fullName>
    </submittedName>
</protein>
<dbReference type="AlphaFoldDB" id="A0A5B7KG50"/>
<comment type="caution">
    <text evidence="1">The sequence shown here is derived from an EMBL/GenBank/DDBJ whole genome shotgun (WGS) entry which is preliminary data.</text>
</comment>
<evidence type="ECO:0000313" key="1">
    <source>
        <dbReference type="EMBL" id="MPD05834.1"/>
    </source>
</evidence>
<accession>A0A5B7KG50</accession>
<gene>
    <name evidence="1" type="ORF">E2C01_101603</name>
</gene>
<dbReference type="Proteomes" id="UP000324222">
    <property type="component" value="Unassembled WGS sequence"/>
</dbReference>
<evidence type="ECO:0000313" key="2">
    <source>
        <dbReference type="Proteomes" id="UP000324222"/>
    </source>
</evidence>
<name>A0A5B7KG50_PORTR</name>
<reference evidence="1 2" key="1">
    <citation type="submission" date="2019-05" db="EMBL/GenBank/DDBJ databases">
        <title>Another draft genome of Portunus trituberculatus and its Hox gene families provides insights of decapod evolution.</title>
        <authorList>
            <person name="Jeong J.-H."/>
            <person name="Song I."/>
            <person name="Kim S."/>
            <person name="Choi T."/>
            <person name="Kim D."/>
            <person name="Ryu S."/>
            <person name="Kim W."/>
        </authorList>
    </citation>
    <scope>NUCLEOTIDE SEQUENCE [LARGE SCALE GENOMIC DNA]</scope>
    <source>
        <tissue evidence="1">Muscle</tissue>
    </source>
</reference>
<keyword evidence="2" id="KW-1185">Reference proteome</keyword>
<organism evidence="1 2">
    <name type="scientific">Portunus trituberculatus</name>
    <name type="common">Swimming crab</name>
    <name type="synonym">Neptunus trituberculatus</name>
    <dbReference type="NCBI Taxonomy" id="210409"/>
    <lineage>
        <taxon>Eukaryota</taxon>
        <taxon>Metazoa</taxon>
        <taxon>Ecdysozoa</taxon>
        <taxon>Arthropoda</taxon>
        <taxon>Crustacea</taxon>
        <taxon>Multicrustacea</taxon>
        <taxon>Malacostraca</taxon>
        <taxon>Eumalacostraca</taxon>
        <taxon>Eucarida</taxon>
        <taxon>Decapoda</taxon>
        <taxon>Pleocyemata</taxon>
        <taxon>Brachyura</taxon>
        <taxon>Eubrachyura</taxon>
        <taxon>Portunoidea</taxon>
        <taxon>Portunidae</taxon>
        <taxon>Portuninae</taxon>
        <taxon>Portunus</taxon>
    </lineage>
</organism>
<dbReference type="EMBL" id="VSRR010147978">
    <property type="protein sequence ID" value="MPD05834.1"/>
    <property type="molecule type" value="Genomic_DNA"/>
</dbReference>
<proteinExistence type="predicted"/>
<sequence length="45" mass="4874">METNLAVTASRTKPCRAAHRDTGTLGQARMGGAKRTLTRFLVTAR</sequence>